<dbReference type="Proteomes" id="UP001201161">
    <property type="component" value="Unassembled WGS sequence"/>
</dbReference>
<gene>
    <name evidence="3" type="ORF">L2K70_17235</name>
</gene>
<dbReference type="GO" id="GO:0016787">
    <property type="term" value="F:hydrolase activity"/>
    <property type="evidence" value="ECO:0007669"/>
    <property type="project" value="UniProtKB-KW"/>
</dbReference>
<dbReference type="InterPro" id="IPR029058">
    <property type="entry name" value="AB_hydrolase_fold"/>
</dbReference>
<name>A0ABS9HFN2_9ACTN</name>
<dbReference type="PRINTS" id="PR00412">
    <property type="entry name" value="EPOXHYDRLASE"/>
</dbReference>
<organism evidence="3 4">
    <name type="scientific">Nocardioides potassii</name>
    <dbReference type="NCBI Taxonomy" id="2911371"/>
    <lineage>
        <taxon>Bacteria</taxon>
        <taxon>Bacillati</taxon>
        <taxon>Actinomycetota</taxon>
        <taxon>Actinomycetes</taxon>
        <taxon>Propionibacteriales</taxon>
        <taxon>Nocardioidaceae</taxon>
        <taxon>Nocardioides</taxon>
    </lineage>
</organism>
<feature type="domain" description="AB hydrolase-1" evidence="2">
    <location>
        <begin position="22"/>
        <end position="255"/>
    </location>
</feature>
<dbReference type="InterPro" id="IPR050266">
    <property type="entry name" value="AB_hydrolase_sf"/>
</dbReference>
<evidence type="ECO:0000259" key="2">
    <source>
        <dbReference type="Pfam" id="PF00561"/>
    </source>
</evidence>
<evidence type="ECO:0000256" key="1">
    <source>
        <dbReference type="ARBA" id="ARBA00022801"/>
    </source>
</evidence>
<evidence type="ECO:0000313" key="3">
    <source>
        <dbReference type="EMBL" id="MCF6379359.1"/>
    </source>
</evidence>
<sequence>MTDLNVHSGEATLAGEVRGDGPALVFLHAGVADRRMWDGVVETVAGTHRTVAYDRRGFGGTPPHKEAYSHTNDLLAVLDAAGISHATLVGCSQGGKVALDFTLAHPERVSALVLVAPAVGGAPAVDTFPQDVEALLEDLEAAEESEDLDRLNLLEARVWLDGVLGAEGRVQGDLRDLFVEMNGVALQAAPQVGEETPPPPAWPRLGEIAVPTLLVWGDLDFPHAQERCQTMSELIPDARGRVMHGTAHLPSFEDPESFSTLLTDFLTEVEQTDRP</sequence>
<comment type="caution">
    <text evidence="3">The sequence shown here is derived from an EMBL/GenBank/DDBJ whole genome shotgun (WGS) entry which is preliminary data.</text>
</comment>
<proteinExistence type="predicted"/>
<dbReference type="InterPro" id="IPR000639">
    <property type="entry name" value="Epox_hydrolase-like"/>
</dbReference>
<reference evidence="3 4" key="1">
    <citation type="submission" date="2022-01" db="EMBL/GenBank/DDBJ databases">
        <title>Nocardioides sp. nov., an actinomycete isolated from mining soil.</title>
        <authorList>
            <person name="Liu L."/>
        </authorList>
    </citation>
    <scope>NUCLEOTIDE SEQUENCE [LARGE SCALE GENOMIC DNA]</scope>
    <source>
        <strain evidence="3 4">KLBMP 9356</strain>
    </source>
</reference>
<keyword evidence="1 3" id="KW-0378">Hydrolase</keyword>
<dbReference type="InterPro" id="IPR000073">
    <property type="entry name" value="AB_hydrolase_1"/>
</dbReference>
<dbReference type="RefSeq" id="WP_236404305.1">
    <property type="nucleotide sequence ID" value="NZ_JAKJHZ010000010.1"/>
</dbReference>
<dbReference type="EMBL" id="JAKJHZ010000010">
    <property type="protein sequence ID" value="MCF6379359.1"/>
    <property type="molecule type" value="Genomic_DNA"/>
</dbReference>
<protein>
    <submittedName>
        <fullName evidence="3">Alpha/beta hydrolase</fullName>
    </submittedName>
</protein>
<dbReference type="PANTHER" id="PTHR43798:SF31">
    <property type="entry name" value="AB HYDROLASE SUPERFAMILY PROTEIN YCLE"/>
    <property type="match status" value="1"/>
</dbReference>
<dbReference type="Pfam" id="PF00561">
    <property type="entry name" value="Abhydrolase_1"/>
    <property type="match status" value="1"/>
</dbReference>
<accession>A0ABS9HFN2</accession>
<dbReference type="PRINTS" id="PR00111">
    <property type="entry name" value="ABHYDROLASE"/>
</dbReference>
<dbReference type="SUPFAM" id="SSF53474">
    <property type="entry name" value="alpha/beta-Hydrolases"/>
    <property type="match status" value="1"/>
</dbReference>
<dbReference type="Gene3D" id="3.40.50.1820">
    <property type="entry name" value="alpha/beta hydrolase"/>
    <property type="match status" value="1"/>
</dbReference>
<keyword evidence="4" id="KW-1185">Reference proteome</keyword>
<dbReference type="PANTHER" id="PTHR43798">
    <property type="entry name" value="MONOACYLGLYCEROL LIPASE"/>
    <property type="match status" value="1"/>
</dbReference>
<evidence type="ECO:0000313" key="4">
    <source>
        <dbReference type="Proteomes" id="UP001201161"/>
    </source>
</evidence>